<protein>
    <submittedName>
        <fullName evidence="1">Nuclease</fullName>
    </submittedName>
</protein>
<reference evidence="1 2" key="1">
    <citation type="submission" date="2017-04" db="EMBL/GenBank/DDBJ databases">
        <title>Complete Genome Sequence of Streptomyces gilvosporeus F607, a Capable Producer of Natamycin.</title>
        <authorList>
            <person name="Zong G."/>
            <person name="Zhong C."/>
            <person name="Fu J."/>
            <person name="Qin R."/>
            <person name="Cao G."/>
        </authorList>
    </citation>
    <scope>NUCLEOTIDE SEQUENCE [LARGE SCALE GENOMIC DNA]</scope>
    <source>
        <strain evidence="1 2">F607</strain>
    </source>
</reference>
<dbReference type="Proteomes" id="UP000192726">
    <property type="component" value="Chromosome"/>
</dbReference>
<proteinExistence type="predicted"/>
<dbReference type="EMBL" id="CP020569">
    <property type="protein sequence ID" value="ARF58086.1"/>
    <property type="molecule type" value="Genomic_DNA"/>
</dbReference>
<name>A0A1V0TYR9_9ACTN</name>
<dbReference type="OrthoDB" id="7065322at2"/>
<dbReference type="InterPro" id="IPR035437">
    <property type="entry name" value="SNase_OB-fold_sf"/>
</dbReference>
<dbReference type="STRING" id="553510.B1H19_31395"/>
<dbReference type="KEGG" id="sgv:B1H19_31395"/>
<dbReference type="SUPFAM" id="SSF50199">
    <property type="entry name" value="Staphylococcal nuclease"/>
    <property type="match status" value="1"/>
</dbReference>
<accession>A0A1V0TYR9</accession>
<evidence type="ECO:0000313" key="1">
    <source>
        <dbReference type="EMBL" id="ARF58086.1"/>
    </source>
</evidence>
<dbReference type="RefSeq" id="WP_083108089.1">
    <property type="nucleotide sequence ID" value="NZ_CP020569.1"/>
</dbReference>
<gene>
    <name evidence="1" type="ORF">B1H19_31395</name>
</gene>
<evidence type="ECO:0000313" key="2">
    <source>
        <dbReference type="Proteomes" id="UP000192726"/>
    </source>
</evidence>
<sequence>MPMLVIEGHYKIVRTSPDGDSVRFYPKDPKHWKLVEGSHRVRTNRSGGAQLRLDGIDALETHYPVRHGPVVHQPQEFAEGAAKELLKWLGFKNVKRNGETVTSAQPAQGVAGYILTRGADKYGRCVALVGKGKAPGTSGSNIVVDAAILKKTANYHQLTMGLAYPTYYTNLYVELRDEMTDAVTTAFSSNSGLWPQDVTESGAKINSLQDLTDHLVIMPKLFRRLVDYIVLNDGSTDLGGFKDFLDARKDRLIILSEGKVTGFSTVIDTPNRNTVRLNHSPEDLVFQEA</sequence>
<dbReference type="Gene3D" id="2.40.50.90">
    <property type="match status" value="1"/>
</dbReference>
<organism evidence="1 2">
    <name type="scientific">Streptomyces gilvosporeus</name>
    <dbReference type="NCBI Taxonomy" id="553510"/>
    <lineage>
        <taxon>Bacteria</taxon>
        <taxon>Bacillati</taxon>
        <taxon>Actinomycetota</taxon>
        <taxon>Actinomycetes</taxon>
        <taxon>Kitasatosporales</taxon>
        <taxon>Streptomycetaceae</taxon>
        <taxon>Streptomyces</taxon>
    </lineage>
</organism>
<keyword evidence="2" id="KW-1185">Reference proteome</keyword>
<dbReference type="AlphaFoldDB" id="A0A1V0TYR9"/>